<evidence type="ECO:0000313" key="7">
    <source>
        <dbReference type="Proteomes" id="UP000720189"/>
    </source>
</evidence>
<dbReference type="GO" id="GO:0016491">
    <property type="term" value="F:oxidoreductase activity"/>
    <property type="evidence" value="ECO:0007669"/>
    <property type="project" value="UniProtKB-KW"/>
</dbReference>
<dbReference type="GO" id="GO:0010181">
    <property type="term" value="F:FMN binding"/>
    <property type="evidence" value="ECO:0007669"/>
    <property type="project" value="InterPro"/>
</dbReference>
<dbReference type="InterPro" id="IPR013785">
    <property type="entry name" value="Aldolase_TIM"/>
</dbReference>
<dbReference type="EMBL" id="JAGMUX010000041">
    <property type="protein sequence ID" value="KAH7204871.1"/>
    <property type="molecule type" value="Genomic_DNA"/>
</dbReference>
<evidence type="ECO:0000256" key="2">
    <source>
        <dbReference type="ARBA" id="ARBA00022630"/>
    </source>
</evidence>
<evidence type="ECO:0000256" key="4">
    <source>
        <dbReference type="ARBA" id="ARBA00023002"/>
    </source>
</evidence>
<name>A0A9P9FXY8_FUSRE</name>
<comment type="caution">
    <text evidence="6">The sequence shown here is derived from an EMBL/GenBank/DDBJ whole genome shotgun (WGS) entry which is preliminary data.</text>
</comment>
<keyword evidence="4" id="KW-0560">Oxidoreductase</keyword>
<organism evidence="6 7">
    <name type="scientific">Fusarium redolens</name>
    <dbReference type="NCBI Taxonomy" id="48865"/>
    <lineage>
        <taxon>Eukaryota</taxon>
        <taxon>Fungi</taxon>
        <taxon>Dikarya</taxon>
        <taxon>Ascomycota</taxon>
        <taxon>Pezizomycotina</taxon>
        <taxon>Sordariomycetes</taxon>
        <taxon>Hypocreomycetidae</taxon>
        <taxon>Hypocreales</taxon>
        <taxon>Nectriaceae</taxon>
        <taxon>Fusarium</taxon>
        <taxon>Fusarium redolens species complex</taxon>
    </lineage>
</organism>
<protein>
    <recommendedName>
        <fullName evidence="5">NADH:flavin oxidoreductase/NADH oxidase N-terminal domain-containing protein</fullName>
    </recommendedName>
</protein>
<evidence type="ECO:0000256" key="1">
    <source>
        <dbReference type="ARBA" id="ARBA00005979"/>
    </source>
</evidence>
<feature type="domain" description="NADH:flavin oxidoreductase/NADH oxidase N-terminal" evidence="5">
    <location>
        <begin position="20"/>
        <end position="367"/>
    </location>
</feature>
<sequence>MASSGPPTGAQLRLPCGLVLKNRLVKSAISEKVAIDNLPGPSHLRMYRTWAEGGWAALITGNISVDDAYLGTVGDVALSKTNMAVTLEKWSAWAQAAQGHNCHMIVQLSHPGRQSPLGAGKKSFFAKNIAPSAIPLNLGDNLIARCASAVVFGTPRAMTQDDIDNVIAGFVSAANIAFRAGFQGVEVHAGHGFLLSQFLSSSSNKRQDQFGGSPEKRAEIVLRIIRAIRDQVPATFCVGVKINTAAVRDTTEYSDMIRQIDLIRGEKIDYINLSGGDFEDPKMFFASQSISPTETPGRATQDAFFLQASRDISSKFPDLILILTGGFRSQAAIHAALESGACSVVGIGRPAIKYPDLPNKALSEKPTQVKFDIETAPSPGWIGTKIRSARAGAEVKYWASALQRL</sequence>
<dbReference type="InterPro" id="IPR051799">
    <property type="entry name" value="NADH_flavin_oxidoreductase"/>
</dbReference>
<dbReference type="Proteomes" id="UP000720189">
    <property type="component" value="Unassembled WGS sequence"/>
</dbReference>
<dbReference type="InterPro" id="IPR001155">
    <property type="entry name" value="OxRdtase_FMN_N"/>
</dbReference>
<keyword evidence="3" id="KW-0288">FMN</keyword>
<dbReference type="Pfam" id="PF00724">
    <property type="entry name" value="Oxidored_FMN"/>
    <property type="match status" value="1"/>
</dbReference>
<dbReference type="SUPFAM" id="SSF51395">
    <property type="entry name" value="FMN-linked oxidoreductases"/>
    <property type="match status" value="1"/>
</dbReference>
<accession>A0A9P9FXY8</accession>
<keyword evidence="7" id="KW-1185">Reference proteome</keyword>
<reference evidence="6" key="1">
    <citation type="journal article" date="2021" name="Nat. Commun.">
        <title>Genetic determinants of endophytism in the Arabidopsis root mycobiome.</title>
        <authorList>
            <person name="Mesny F."/>
            <person name="Miyauchi S."/>
            <person name="Thiergart T."/>
            <person name="Pickel B."/>
            <person name="Atanasova L."/>
            <person name="Karlsson M."/>
            <person name="Huettel B."/>
            <person name="Barry K.W."/>
            <person name="Haridas S."/>
            <person name="Chen C."/>
            <person name="Bauer D."/>
            <person name="Andreopoulos W."/>
            <person name="Pangilinan J."/>
            <person name="LaButti K."/>
            <person name="Riley R."/>
            <person name="Lipzen A."/>
            <person name="Clum A."/>
            <person name="Drula E."/>
            <person name="Henrissat B."/>
            <person name="Kohler A."/>
            <person name="Grigoriev I.V."/>
            <person name="Martin F.M."/>
            <person name="Hacquard S."/>
        </authorList>
    </citation>
    <scope>NUCLEOTIDE SEQUENCE</scope>
    <source>
        <strain evidence="6">MPI-CAGE-AT-0023</strain>
    </source>
</reference>
<keyword evidence="2" id="KW-0285">Flavoprotein</keyword>
<evidence type="ECO:0000256" key="3">
    <source>
        <dbReference type="ARBA" id="ARBA00022643"/>
    </source>
</evidence>
<evidence type="ECO:0000259" key="5">
    <source>
        <dbReference type="Pfam" id="PF00724"/>
    </source>
</evidence>
<gene>
    <name evidence="6" type="ORF">BKA55DRAFT_587349</name>
</gene>
<dbReference type="PANTHER" id="PTHR43656:SF2">
    <property type="entry name" value="BINDING OXIDOREDUCTASE, PUTATIVE (AFU_ORTHOLOGUE AFUA_2G08260)-RELATED"/>
    <property type="match status" value="1"/>
</dbReference>
<dbReference type="AlphaFoldDB" id="A0A9P9FXY8"/>
<proteinExistence type="inferred from homology"/>
<dbReference type="OrthoDB" id="1663137at2759"/>
<dbReference type="PANTHER" id="PTHR43656">
    <property type="entry name" value="BINDING OXIDOREDUCTASE, PUTATIVE (AFU_ORTHOLOGUE AFUA_2G08260)-RELATED"/>
    <property type="match status" value="1"/>
</dbReference>
<evidence type="ECO:0000313" key="6">
    <source>
        <dbReference type="EMBL" id="KAH7204871.1"/>
    </source>
</evidence>
<dbReference type="Gene3D" id="3.20.20.70">
    <property type="entry name" value="Aldolase class I"/>
    <property type="match status" value="1"/>
</dbReference>
<comment type="similarity">
    <text evidence="1">Belongs to the NADH:flavin oxidoreductase/NADH oxidase family.</text>
</comment>
<dbReference type="GeneID" id="70224600"/>
<dbReference type="RefSeq" id="XP_046040851.1">
    <property type="nucleotide sequence ID" value="XM_046194646.1"/>
</dbReference>